<dbReference type="Proteomes" id="UP000241546">
    <property type="component" value="Unassembled WGS sequence"/>
</dbReference>
<dbReference type="Pfam" id="PF00250">
    <property type="entry name" value="Forkhead"/>
    <property type="match status" value="1"/>
</dbReference>
<reference evidence="9" key="1">
    <citation type="submission" date="2016-07" db="EMBL/GenBank/DDBJ databases">
        <title>Multiple horizontal gene transfer events from other fungi enriched the ability of initially mycotrophic Trichoderma (Ascomycota) to feed on dead plant biomass.</title>
        <authorList>
            <consortium name="DOE Joint Genome Institute"/>
            <person name="Atanasova L."/>
            <person name="Chenthamara K."/>
            <person name="Zhang J."/>
            <person name="Grujic M."/>
            <person name="Henrissat B."/>
            <person name="Kuo A."/>
            <person name="Aerts A."/>
            <person name="Salamov A."/>
            <person name="Lipzen A."/>
            <person name="Labutti K."/>
            <person name="Barry K."/>
            <person name="Miao Y."/>
            <person name="Rahimi M.J."/>
            <person name="Shen Q."/>
            <person name="Grigoriev I.V."/>
            <person name="Kubicek C.P."/>
            <person name="Druzhinina I.S."/>
        </authorList>
    </citation>
    <scope>NUCLEOTIDE SEQUENCE [LARGE SCALE GENOMIC DNA]</scope>
    <source>
        <strain evidence="9">TUCIM 6016</strain>
    </source>
</reference>
<evidence type="ECO:0000256" key="1">
    <source>
        <dbReference type="ARBA" id="ARBA00023015"/>
    </source>
</evidence>
<keyword evidence="3" id="KW-0804">Transcription</keyword>
<evidence type="ECO:0000313" key="8">
    <source>
        <dbReference type="EMBL" id="PTB66027.1"/>
    </source>
</evidence>
<dbReference type="Gene3D" id="1.10.10.10">
    <property type="entry name" value="Winged helix-like DNA-binding domain superfamily/Winged helix DNA-binding domain"/>
    <property type="match status" value="1"/>
</dbReference>
<evidence type="ECO:0000256" key="4">
    <source>
        <dbReference type="ARBA" id="ARBA00023242"/>
    </source>
</evidence>
<proteinExistence type="predicted"/>
<name>A0A2T4B9M2_9HYPO</name>
<dbReference type="InterPro" id="IPR036388">
    <property type="entry name" value="WH-like_DNA-bd_sf"/>
</dbReference>
<feature type="region of interest" description="Disordered" evidence="6">
    <location>
        <begin position="441"/>
        <end position="494"/>
    </location>
</feature>
<sequence length="652" mass="70871">MALQMLERKLPVDSYTDFRHPQQTEQQSCLMACCSPAALSTLPSDFGQQGQQQHHQPDTCSFPPTACALPQEEQQRHHQQQQQQQPQNLQDQHGRRILSSPPVCCSDAAAAGAYMSPYLSSYQQPRSQNIWPSPPLGPGDIQSCTISFQDSPVCGSARLPYYTTSPASPSGWSSASVSGYPPNTTTTTALFDPRNSGDQTLFRLRTPMSAQELPAQHHQPDMSSSTSYTPGFGAGSDADVSAGLSMSVTPSDAMVRYSTAPPARLPDFGSEALRRRMPRSPVMSRVTPRMRMRPEKRRGRAKFLESIGDEVKPVLAPVSVPVDVITVPDYPVPTSSAVGHDEKTDEPYAKLIYRALMSAPDYTMSLQEIYQWFRENTTKAKNEKGGWQNSIRHNLSMNGAFERCDRKLANGQEPSTCAEKAGESKRTNLWRLAESAIGKGVQSTTRYRKGNSGRRASRRSASTSQPAGDVVRGSQRSSIKALSGQKGGHAARNARVRSHLYGQGLSLADGRQYRLIESGLGSPPPSSMPDGYYSMPIAIPRIDPAAIQAPMAAHGHDFGSADAASDLFGLQMGPRSSSHGGGGDISVSYMGHHHHQQEEPLYTPPFPYGIADVQVQLDYPGEDPSGDIGAQLRRYEALTGTPRVGWASPNGI</sequence>
<evidence type="ECO:0000313" key="9">
    <source>
        <dbReference type="Proteomes" id="UP000241546"/>
    </source>
</evidence>
<dbReference type="GO" id="GO:0000978">
    <property type="term" value="F:RNA polymerase II cis-regulatory region sequence-specific DNA binding"/>
    <property type="evidence" value="ECO:0007669"/>
    <property type="project" value="TreeGrafter"/>
</dbReference>
<dbReference type="PRINTS" id="PR00053">
    <property type="entry name" value="FORKHEAD"/>
</dbReference>
<keyword evidence="2 5" id="KW-0238">DNA-binding</keyword>
<dbReference type="EMBL" id="KZ680214">
    <property type="protein sequence ID" value="PTB66027.1"/>
    <property type="molecule type" value="Genomic_DNA"/>
</dbReference>
<feature type="compositionally biased region" description="Low complexity" evidence="6">
    <location>
        <begin position="80"/>
        <end position="91"/>
    </location>
</feature>
<feature type="DNA-binding region" description="Fork-head" evidence="5">
    <location>
        <begin position="343"/>
        <end position="457"/>
    </location>
</feature>
<dbReference type="OrthoDB" id="5954824at2759"/>
<dbReference type="GeneID" id="36598845"/>
<dbReference type="RefSeq" id="XP_024749347.1">
    <property type="nucleotide sequence ID" value="XM_024890727.1"/>
</dbReference>
<feature type="compositionally biased region" description="Basic residues" evidence="6">
    <location>
        <begin position="446"/>
        <end position="458"/>
    </location>
</feature>
<dbReference type="GO" id="GO:0000981">
    <property type="term" value="F:DNA-binding transcription factor activity, RNA polymerase II-specific"/>
    <property type="evidence" value="ECO:0007669"/>
    <property type="project" value="TreeGrafter"/>
</dbReference>
<dbReference type="GO" id="GO:0005634">
    <property type="term" value="C:nucleus"/>
    <property type="evidence" value="ECO:0007669"/>
    <property type="project" value="UniProtKB-SubCell"/>
</dbReference>
<organism evidence="8 9">
    <name type="scientific">Trichoderma citrinoviride</name>
    <dbReference type="NCBI Taxonomy" id="58853"/>
    <lineage>
        <taxon>Eukaryota</taxon>
        <taxon>Fungi</taxon>
        <taxon>Dikarya</taxon>
        <taxon>Ascomycota</taxon>
        <taxon>Pezizomycotina</taxon>
        <taxon>Sordariomycetes</taxon>
        <taxon>Hypocreomycetidae</taxon>
        <taxon>Hypocreales</taxon>
        <taxon>Hypocreaceae</taxon>
        <taxon>Trichoderma</taxon>
    </lineage>
</organism>
<evidence type="ECO:0000256" key="5">
    <source>
        <dbReference type="PROSITE-ProRule" id="PRU00089"/>
    </source>
</evidence>
<feature type="domain" description="Fork-head" evidence="7">
    <location>
        <begin position="343"/>
        <end position="457"/>
    </location>
</feature>
<comment type="subcellular location">
    <subcellularLocation>
        <location evidence="5">Nucleus</location>
    </subcellularLocation>
</comment>
<dbReference type="InterPro" id="IPR001766">
    <property type="entry name" value="Fork_head_dom"/>
</dbReference>
<dbReference type="CDD" id="cd20032">
    <property type="entry name" value="FH_FOXO"/>
    <property type="match status" value="1"/>
</dbReference>
<feature type="region of interest" description="Disordered" evidence="6">
    <location>
        <begin position="44"/>
        <end position="93"/>
    </location>
</feature>
<evidence type="ECO:0000256" key="2">
    <source>
        <dbReference type="ARBA" id="ARBA00023125"/>
    </source>
</evidence>
<dbReference type="PANTHER" id="PTHR46078">
    <property type="entry name" value="FORKHEAD BOX PROTEIN J2 FAMILY MEMBER"/>
    <property type="match status" value="1"/>
</dbReference>
<dbReference type="PROSITE" id="PS00658">
    <property type="entry name" value="FORK_HEAD_2"/>
    <property type="match status" value="1"/>
</dbReference>
<evidence type="ECO:0000256" key="6">
    <source>
        <dbReference type="SAM" id="MobiDB-lite"/>
    </source>
</evidence>
<dbReference type="SMART" id="SM00339">
    <property type="entry name" value="FH"/>
    <property type="match status" value="1"/>
</dbReference>
<dbReference type="PROSITE" id="PS50039">
    <property type="entry name" value="FORK_HEAD_3"/>
    <property type="match status" value="1"/>
</dbReference>
<dbReference type="AlphaFoldDB" id="A0A2T4B9M2"/>
<keyword evidence="4 5" id="KW-0539">Nucleus</keyword>
<gene>
    <name evidence="8" type="ORF">BBK36DRAFT_1120693</name>
</gene>
<dbReference type="SUPFAM" id="SSF46785">
    <property type="entry name" value="Winged helix' DNA-binding domain"/>
    <property type="match status" value="1"/>
</dbReference>
<evidence type="ECO:0000259" key="7">
    <source>
        <dbReference type="PROSITE" id="PS50039"/>
    </source>
</evidence>
<keyword evidence="9" id="KW-1185">Reference proteome</keyword>
<protein>
    <recommendedName>
        <fullName evidence="7">Fork-head domain-containing protein</fullName>
    </recommendedName>
</protein>
<keyword evidence="1" id="KW-0805">Transcription regulation</keyword>
<dbReference type="InterPro" id="IPR045912">
    <property type="entry name" value="FOXJ2/3-like"/>
</dbReference>
<dbReference type="InterPro" id="IPR030456">
    <property type="entry name" value="TF_fork_head_CS_2"/>
</dbReference>
<dbReference type="InterPro" id="IPR036390">
    <property type="entry name" value="WH_DNA-bd_sf"/>
</dbReference>
<accession>A0A2T4B9M2</accession>
<dbReference type="PANTHER" id="PTHR46078:SF2">
    <property type="entry name" value="FORK-HEAD DOMAIN-CONTAINING PROTEIN"/>
    <property type="match status" value="1"/>
</dbReference>
<evidence type="ECO:0000256" key="3">
    <source>
        <dbReference type="ARBA" id="ARBA00023163"/>
    </source>
</evidence>